<evidence type="ECO:0008006" key="2">
    <source>
        <dbReference type="Google" id="ProtNLM"/>
    </source>
</evidence>
<dbReference type="InterPro" id="IPR002110">
    <property type="entry name" value="Ankyrin_rpt"/>
</dbReference>
<dbReference type="Gene3D" id="1.25.40.20">
    <property type="entry name" value="Ankyrin repeat-containing domain"/>
    <property type="match status" value="2"/>
</dbReference>
<dbReference type="SUPFAM" id="SSF48403">
    <property type="entry name" value="Ankyrin repeat"/>
    <property type="match status" value="1"/>
</dbReference>
<protein>
    <recommendedName>
        <fullName evidence="2">Ankyrin repeat protein</fullName>
    </recommendedName>
</protein>
<dbReference type="InterPro" id="IPR036770">
    <property type="entry name" value="Ankyrin_rpt-contain_sf"/>
</dbReference>
<dbReference type="EMBL" id="KY684105">
    <property type="protein sequence ID" value="ARF10798.1"/>
    <property type="molecule type" value="Genomic_DNA"/>
</dbReference>
<organism evidence="1">
    <name type="scientific">Hokovirus HKV1</name>
    <dbReference type="NCBI Taxonomy" id="1977638"/>
    <lineage>
        <taxon>Viruses</taxon>
        <taxon>Varidnaviria</taxon>
        <taxon>Bamfordvirae</taxon>
        <taxon>Nucleocytoviricota</taxon>
        <taxon>Megaviricetes</taxon>
        <taxon>Imitervirales</taxon>
        <taxon>Mimiviridae</taxon>
        <taxon>Klosneuvirinae</taxon>
        <taxon>Hokovirus</taxon>
    </lineage>
</organism>
<gene>
    <name evidence="1" type="ORF">Hokovirus_3_71</name>
</gene>
<evidence type="ECO:0000313" key="1">
    <source>
        <dbReference type="EMBL" id="ARF10798.1"/>
    </source>
</evidence>
<accession>A0A1V0SGP0</accession>
<proteinExistence type="predicted"/>
<name>A0A1V0SGP0_9VIRU</name>
<dbReference type="SMART" id="SM00248">
    <property type="entry name" value="ANK"/>
    <property type="match status" value="2"/>
</dbReference>
<sequence>MFFGRHFTSDFAEFSDVKKSGFDACTSRIKSQDDITTDLFVLPQVPGITEGQGYKECKNMKFKNKKDNKYENTQDPLMVLCSNKYLSPYSSMDMVMKDCNSKILGILNEFRPLKYHMEEYLQQYIKNYKSDVDYNVIKTMYKKKCETRPECNNNDLMLSLSYITNIELFKKIYMLFGNTVFLGNYYNMYNENIVFLLIKHCLKNKKITIPNTSRYNIYVNKNQEPEELLKQEQVINEKVNNYILVKNQKIQKDDLDYKTILQKVYATEKNKPQIVNKKNINLQQILDYLLLQKDINNKIFDLINQNNIYNKNIMQLIYDHDPELLDDYITLKSIIDLGFNVNSQITSKGITENLIFYYLKKINTRTTENSSVYKIVELLINNNNFNISNVDNDNNNILMLLLSKLDKVTANLVNILFNKTNFSKSFDINNTNINNETCISILLKNRKNNEGLVDLIIGYIFNYFSNVDISQTDFNNKTIIEKVIETKNIQLFKLFINNNTCDRYTSDNIPIIQYLLKLVDKDNTYLTMFNVLLNSENVNLVDCENVNLLILICNILDNIPLFLVKKIINLTLNLDICDVNGYSALDYCIIRNKLNIASILIKKGLKFNDKIKDELKNSENDKKRKIIENFISIHNLETINYLNPNLD</sequence>
<reference evidence="1" key="1">
    <citation type="journal article" date="2017" name="Science">
        <title>Giant viruses with an expanded complement of translation system components.</title>
        <authorList>
            <person name="Schulz F."/>
            <person name="Yutin N."/>
            <person name="Ivanova N.N."/>
            <person name="Ortega D.R."/>
            <person name="Lee T.K."/>
            <person name="Vierheilig J."/>
            <person name="Daims H."/>
            <person name="Horn M."/>
            <person name="Wagner M."/>
            <person name="Jensen G.J."/>
            <person name="Kyrpides N.C."/>
            <person name="Koonin E.V."/>
            <person name="Woyke T."/>
        </authorList>
    </citation>
    <scope>NUCLEOTIDE SEQUENCE</scope>
    <source>
        <strain evidence="1">HKV1</strain>
    </source>
</reference>